<keyword evidence="5" id="KW-1185">Reference proteome</keyword>
<keyword evidence="1 3" id="KW-0732">Signal</keyword>
<name>A0A5B7DLB4_PORTR</name>
<evidence type="ECO:0000313" key="5">
    <source>
        <dbReference type="Proteomes" id="UP000324222"/>
    </source>
</evidence>
<dbReference type="PANTHER" id="PTHR15261:SF4">
    <property type="entry name" value="THROMBOSPONDIN-TYPE LAMININ G DOMAIN AND EAR REPEAT-CONTAINING PROTEIN"/>
    <property type="match status" value="1"/>
</dbReference>
<dbReference type="GO" id="GO:0007165">
    <property type="term" value="P:signal transduction"/>
    <property type="evidence" value="ECO:0007669"/>
    <property type="project" value="TreeGrafter"/>
</dbReference>
<dbReference type="PANTHER" id="PTHR15261">
    <property type="entry name" value="THROMBOSPONDIN-TYPE LAMININ G DOMAIN AND EAR REPEAT-CONTAINING"/>
    <property type="match status" value="1"/>
</dbReference>
<protein>
    <submittedName>
        <fullName evidence="4">Uncharacterized protein</fullName>
    </submittedName>
</protein>
<organism evidence="4 5">
    <name type="scientific">Portunus trituberculatus</name>
    <name type="common">Swimming crab</name>
    <name type="synonym">Neptunus trituberculatus</name>
    <dbReference type="NCBI Taxonomy" id="210409"/>
    <lineage>
        <taxon>Eukaryota</taxon>
        <taxon>Metazoa</taxon>
        <taxon>Ecdysozoa</taxon>
        <taxon>Arthropoda</taxon>
        <taxon>Crustacea</taxon>
        <taxon>Multicrustacea</taxon>
        <taxon>Malacostraca</taxon>
        <taxon>Eumalacostraca</taxon>
        <taxon>Eucarida</taxon>
        <taxon>Decapoda</taxon>
        <taxon>Pleocyemata</taxon>
        <taxon>Brachyura</taxon>
        <taxon>Eubrachyura</taxon>
        <taxon>Portunoidea</taxon>
        <taxon>Portunidae</taxon>
        <taxon>Portuninae</taxon>
        <taxon>Portunus</taxon>
    </lineage>
</organism>
<sequence>MGEGGGGRGKMCLLKLLAAAAVVSFVVASEEVSVEDMLDRLETMGLTDQEVDELLADEDLESLQDKLYELDTKSTGSDLSPFETLLPHLKTNKPKTVGELLNAGKQALDRGQVELTRSLGMKVHRYQKAVRNVSSVMVTGAPLMTLTLEDDPTPSSDWMLHVTALHLHTHLTTTYLLLGSLRTREQRVVVWSSHSRTLRTLAKFQLTDVSIDRVDRTATYLHEGFLFLVLGSSRSRLVSVVCIELATSRVMLPHVITQRGVVGALHLLKAGGNLYLVVGESYHYSPKDGNGRSELYMLVGDFFDKQEDIVFEASGVRDITSFASQGNHYIVFGMEEPQKGSKVYALHTRTHTVISHLEGLGVTVSLVQRLVETRVQRVAHFRDQTDLKHFVVVLGRFSSTVYWWNDHRLVKWQTLDTPQLPGVGGSLAALPLPNFEHLLFASAGSNITVYTYHTTGTHQPSFIISTACQSIRDLSAANVGTDHLLVYVCEGPVNRMEARLVHLEDLMEGREEQQSQLSTCLADLRAVLDARKEDVAILQQVVDTDALMTVDRPQVWSGPIVVPEVWVEQTSSLQHTVVIPPGGGAGNQSINEFQALVNRLQSEVTDLKAALGTILYYIGDQIISNPTSSLSINVTHAFFEVVTVSKLHDLPMTRLIQEVLLDGPDQIITGDWQFGQLNTQRLTTRGRHPPGRLNGVLTADLMRRSVADQVVTGRHDYRSMTAGRICHIRCEQDLSILVNGIDTSTIVMRGAHATFTARKTFSHVVLRDTLDVATVNGVSLAQVLDNVVFTDLRGTQVLSGRHAIQRLTVEGNLNVGSVNGVNVRELDKAVVKKHGDYRMAGSVVYKRNLAVQGSTEVQSVNGVPWGELLPLNAPVSISGFYTFARATVLGALRSDNINGLDLSQEAVLLDVDQNIQGRIQFLETVRVTGAAGVRLGEGVTVNGIDPSEVAVSGVGGGSSIGGRVVVVEEDLNITSMQVNGNVVISSINGVDLTELERRFWRKSVSQEIDAAVHINNAVFLGGVEGSTLNGHAVTDYLRADVNQRITGRYTFEGSAEVHGNLVVAQGRRLAGVDVSTLHAQVVTLDTAQTLEEEVVFSGRVTVVGDVDVQGDFLQVLSRGLRLDETIPHTGHLNFAGGAVVGTLQVTGSDITVASLNGLDVAAAAADLVLADQDATITGGVRVSGNVNSKFRELRVSGLIDGVDVGRMMSRALRTSSRTPQVVTAGLIVEGDVHFARAPTLARVNGEDWATHLGSVVQAGQRERIEGRKLFAGGLRVTGNLQARHINGVQLSALASRILRKSSQQLISAPYTFTGDVTAEELSAGVIDGVNMDEVVLIDQGGELSGSVTFTEDVTFLAGLTADTNVLDSCDFSKLQIGPTLGGSGESVVEMPTVEIDTLVVEGKTFLSSSASIIAQNFDLLQFLNSLVLKSTDQVITADVKFLNDVRVGEMRAAVVDGVDVEALFRQAVLRGDDVVIECDLHLSEGLQVGRLEVKAGVGGVDAAGVLFNGVDLSELQRRAVLRDGGTYVLQGRKVFTAGLATHRLRAATLAGVAVRDLVTVGAVSSRLPSHLMFRTPLTVLGDLWVSGLVDGVDLEHLFTERVRLDVHQTLASTYHFEALRIEGDFTTSSINNVTIADLVLRSGVTRQVISGRKVLQGGLQVNGVLQVGSLNGIDVTELNRTVVRVDDASAVIRADMRFEGEVRCLGGTEVRQTVNGLDLSLLARRVTEIQQRLADEKQRFRNILSQFGSLNEDNYVKARELYAEMASLERVFLPQETSAFGHLWVGSIPGVAEGHVLKITKCHVLQCGCDIECHYFKVANDTRLMPVHHLGSSVAITTHLLRDGQSLVALHSQCVGGRDRQVKVSLQHHAAKSVLLQGVLLDSAVFVADGVDYLVAAVYKEMDRSNVYGFEDSSEVVRSEVVVVRVDAAANSLHVVTRWDTKTLVVALDVTQAGGSWFLLLANGFGDTSVDRYVTPSEILLWDTNTRRFLHKEEHMGSYLSGGSFVQAMGETFMVLSQYKSKPPQISRFASSCASKVLVSVGEACVGGWVFRYNKATQEFVEFQSIAAYGVVSQTTLQVDRSLYLILASPSDHCVYVCLYKHSEGFIIIHKVFLVAPLSVVAVTAGEDTFLLVSTPTGVMRYKVFVKGVDPDTLFLY</sequence>
<dbReference type="OrthoDB" id="7936313at2759"/>
<evidence type="ECO:0000256" key="3">
    <source>
        <dbReference type="SAM" id="SignalP"/>
    </source>
</evidence>
<feature type="chain" id="PRO_5023084887" evidence="3">
    <location>
        <begin position="29"/>
        <end position="2157"/>
    </location>
</feature>
<evidence type="ECO:0000256" key="2">
    <source>
        <dbReference type="ARBA" id="ARBA00022737"/>
    </source>
</evidence>
<feature type="signal peptide" evidence="3">
    <location>
        <begin position="1"/>
        <end position="28"/>
    </location>
</feature>
<reference evidence="4 5" key="1">
    <citation type="submission" date="2019-05" db="EMBL/GenBank/DDBJ databases">
        <title>Another draft genome of Portunus trituberculatus and its Hox gene families provides insights of decapod evolution.</title>
        <authorList>
            <person name="Jeong J.-H."/>
            <person name="Song I."/>
            <person name="Kim S."/>
            <person name="Choi T."/>
            <person name="Kim D."/>
            <person name="Ryu S."/>
            <person name="Kim W."/>
        </authorList>
    </citation>
    <scope>NUCLEOTIDE SEQUENCE [LARGE SCALE GENOMIC DNA]</scope>
    <source>
        <tissue evidence="4">Muscle</tissue>
    </source>
</reference>
<accession>A0A5B7DLB4</accession>
<keyword evidence="2" id="KW-0677">Repeat</keyword>
<dbReference type="EMBL" id="VSRR010001022">
    <property type="protein sequence ID" value="MPC21824.1"/>
    <property type="molecule type" value="Genomic_DNA"/>
</dbReference>
<evidence type="ECO:0000313" key="4">
    <source>
        <dbReference type="EMBL" id="MPC21824.1"/>
    </source>
</evidence>
<dbReference type="InterPro" id="IPR009039">
    <property type="entry name" value="EAR"/>
</dbReference>
<gene>
    <name evidence="4" type="ORF">E2C01_014824</name>
</gene>
<comment type="caution">
    <text evidence="4">The sequence shown here is derived from an EMBL/GenBank/DDBJ whole genome shotgun (WGS) entry which is preliminary data.</text>
</comment>
<proteinExistence type="predicted"/>
<dbReference type="Proteomes" id="UP000324222">
    <property type="component" value="Unassembled WGS sequence"/>
</dbReference>
<evidence type="ECO:0000256" key="1">
    <source>
        <dbReference type="ARBA" id="ARBA00022729"/>
    </source>
</evidence>
<dbReference type="PROSITE" id="PS50912">
    <property type="entry name" value="EAR"/>
    <property type="match status" value="1"/>
</dbReference>